<feature type="region of interest" description="Disordered" evidence="1">
    <location>
        <begin position="121"/>
        <end position="142"/>
    </location>
</feature>
<dbReference type="AlphaFoldDB" id="A0A565ATM9"/>
<evidence type="ECO:0000256" key="1">
    <source>
        <dbReference type="SAM" id="MobiDB-lite"/>
    </source>
</evidence>
<keyword evidence="3" id="KW-1185">Reference proteome</keyword>
<evidence type="ECO:0000313" key="3">
    <source>
        <dbReference type="Proteomes" id="UP000489600"/>
    </source>
</evidence>
<comment type="caution">
    <text evidence="2">The sequence shown here is derived from an EMBL/GenBank/DDBJ whole genome shotgun (WGS) entry which is preliminary data.</text>
</comment>
<dbReference type="EMBL" id="CABITT030000001">
    <property type="protein sequence ID" value="VVA92393.1"/>
    <property type="molecule type" value="Genomic_DNA"/>
</dbReference>
<gene>
    <name evidence="2" type="ORF">ANE_LOCUS2838</name>
</gene>
<feature type="compositionally biased region" description="Basic residues" evidence="1">
    <location>
        <begin position="125"/>
        <end position="136"/>
    </location>
</feature>
<name>A0A565ATM9_9BRAS</name>
<reference evidence="2" key="1">
    <citation type="submission" date="2019-07" db="EMBL/GenBank/DDBJ databases">
        <authorList>
            <person name="Dittberner H."/>
        </authorList>
    </citation>
    <scope>NUCLEOTIDE SEQUENCE [LARGE SCALE GENOMIC DNA]</scope>
</reference>
<dbReference type="Proteomes" id="UP000489600">
    <property type="component" value="Unassembled WGS sequence"/>
</dbReference>
<sequence>MMVEAVPALLDVVLVNSTSSSESDGDSESDSPTGKRISLSPKHERDLHNDPMTVVDSIIADDGENEVDESEFAWEKETNDPKVDDMVDLINKEHEFCNSMFSGGATRADVLRMIKEAKEKNNNVKGKKVRGRKKSSGRNVLRAQSSRPVDLASFVEGDCGAVVDIVDEKIRADINRLEMKVDDSSSQLQDLKSAFTILEADITAEIAQGMEKMKSEVINGINAFLDKSVGITGGTTNVRVERSNSNIVKRKNVEPVVLDGNHPQTKGDRTVEKETSSRTLLYPTLIFPWTIAGRVVQTCCCDQSASERLSDRTKTT</sequence>
<proteinExistence type="predicted"/>
<feature type="region of interest" description="Disordered" evidence="1">
    <location>
        <begin position="17"/>
        <end position="51"/>
    </location>
</feature>
<organism evidence="2 3">
    <name type="scientific">Arabis nemorensis</name>
    <dbReference type="NCBI Taxonomy" id="586526"/>
    <lineage>
        <taxon>Eukaryota</taxon>
        <taxon>Viridiplantae</taxon>
        <taxon>Streptophyta</taxon>
        <taxon>Embryophyta</taxon>
        <taxon>Tracheophyta</taxon>
        <taxon>Spermatophyta</taxon>
        <taxon>Magnoliopsida</taxon>
        <taxon>eudicotyledons</taxon>
        <taxon>Gunneridae</taxon>
        <taxon>Pentapetalae</taxon>
        <taxon>rosids</taxon>
        <taxon>malvids</taxon>
        <taxon>Brassicales</taxon>
        <taxon>Brassicaceae</taxon>
        <taxon>Arabideae</taxon>
        <taxon>Arabis</taxon>
    </lineage>
</organism>
<accession>A0A565ATM9</accession>
<protein>
    <submittedName>
        <fullName evidence="2">Uncharacterized protein</fullName>
    </submittedName>
</protein>
<evidence type="ECO:0000313" key="2">
    <source>
        <dbReference type="EMBL" id="VVA92393.1"/>
    </source>
</evidence>